<dbReference type="Proteomes" id="UP000184192">
    <property type="component" value="Unassembled WGS sequence"/>
</dbReference>
<organism evidence="1 2">
    <name type="scientific">Bacteroides stercorirosoris</name>
    <dbReference type="NCBI Taxonomy" id="871324"/>
    <lineage>
        <taxon>Bacteria</taxon>
        <taxon>Pseudomonadati</taxon>
        <taxon>Bacteroidota</taxon>
        <taxon>Bacteroidia</taxon>
        <taxon>Bacteroidales</taxon>
        <taxon>Bacteroidaceae</taxon>
        <taxon>Bacteroides</taxon>
    </lineage>
</organism>
<accession>A0A1M6D8R7</accession>
<evidence type="ECO:0008006" key="3">
    <source>
        <dbReference type="Google" id="ProtNLM"/>
    </source>
</evidence>
<keyword evidence="2" id="KW-1185">Reference proteome</keyword>
<evidence type="ECO:0000313" key="2">
    <source>
        <dbReference type="Proteomes" id="UP000184192"/>
    </source>
</evidence>
<dbReference type="eggNOG" id="ENOG5031GN8">
    <property type="taxonomic scope" value="Bacteria"/>
</dbReference>
<proteinExistence type="predicted"/>
<dbReference type="AlphaFoldDB" id="A0A1M6D8R7"/>
<reference evidence="2" key="1">
    <citation type="submission" date="2016-11" db="EMBL/GenBank/DDBJ databases">
        <authorList>
            <person name="Varghese N."/>
            <person name="Submissions S."/>
        </authorList>
    </citation>
    <scope>NUCLEOTIDE SEQUENCE [LARGE SCALE GENOMIC DNA]</scope>
    <source>
        <strain evidence="2">DSM 26884</strain>
    </source>
</reference>
<name>A0A1M6D8R7_9BACE</name>
<gene>
    <name evidence="1" type="ORF">SAMN05444350_10628</name>
</gene>
<evidence type="ECO:0000313" key="1">
    <source>
        <dbReference type="EMBL" id="SHI69636.1"/>
    </source>
</evidence>
<dbReference type="GeneID" id="92711421"/>
<dbReference type="EMBL" id="FQZN01000006">
    <property type="protein sequence ID" value="SHI69636.1"/>
    <property type="molecule type" value="Genomic_DNA"/>
</dbReference>
<protein>
    <recommendedName>
        <fullName evidence="3">DNA-binding protein</fullName>
    </recommendedName>
</protein>
<dbReference type="RefSeq" id="WP_025831229.1">
    <property type="nucleotide sequence ID" value="NZ_FQZN01000006.1"/>
</dbReference>
<sequence length="157" mass="18493">MANWLSVSLAAEKYGISEEQIHEWIRLGYLRCSSLDKDPYEDSDPMVDAEDLEKSLEFNSTKSYPEDDATVERVPKEHLDWLYKENARLTKAYDDLLEENYQRSQREAKLQAEFENMADLTHRILSLNEKILNHNRAIKGKKTSAWSFLCRLFRKES</sequence>